<reference evidence="1" key="1">
    <citation type="journal article" date="2015" name="Nature">
        <title>Complex archaea that bridge the gap between prokaryotes and eukaryotes.</title>
        <authorList>
            <person name="Spang A."/>
            <person name="Saw J.H."/>
            <person name="Jorgensen S.L."/>
            <person name="Zaremba-Niedzwiedzka K."/>
            <person name="Martijn J."/>
            <person name="Lind A.E."/>
            <person name="van Eijk R."/>
            <person name="Schleper C."/>
            <person name="Guy L."/>
            <person name="Ettema T.J."/>
        </authorList>
    </citation>
    <scope>NUCLEOTIDE SEQUENCE</scope>
</reference>
<dbReference type="EMBL" id="LAZR01025506">
    <property type="protein sequence ID" value="KKL71710.1"/>
    <property type="molecule type" value="Genomic_DNA"/>
</dbReference>
<dbReference type="AlphaFoldDB" id="A0A0F9GQF1"/>
<evidence type="ECO:0000313" key="1">
    <source>
        <dbReference type="EMBL" id="KKL71710.1"/>
    </source>
</evidence>
<name>A0A0F9GQF1_9ZZZZ</name>
<organism evidence="1">
    <name type="scientific">marine sediment metagenome</name>
    <dbReference type="NCBI Taxonomy" id="412755"/>
    <lineage>
        <taxon>unclassified sequences</taxon>
        <taxon>metagenomes</taxon>
        <taxon>ecological metagenomes</taxon>
    </lineage>
</organism>
<accession>A0A0F9GQF1</accession>
<gene>
    <name evidence="1" type="ORF">LCGC14_2092200</name>
</gene>
<comment type="caution">
    <text evidence="1">The sequence shown here is derived from an EMBL/GenBank/DDBJ whole genome shotgun (WGS) entry which is preliminary data.</text>
</comment>
<protein>
    <submittedName>
        <fullName evidence="1">Uncharacterized protein</fullName>
    </submittedName>
</protein>
<proteinExistence type="predicted"/>
<sequence length="64" mass="7185">MQIQAVGDSLTRRCIALGLKAETFEEECAVGFLFHVFHIPGTKITIETVDGEFTELMINQKEDL</sequence>